<evidence type="ECO:0000313" key="2">
    <source>
        <dbReference type="Proteomes" id="UP000004933"/>
    </source>
</evidence>
<dbReference type="AlphaFoldDB" id="A0ABC9P730"/>
<name>A0ABC9P730_ENTFL</name>
<dbReference type="EMBL" id="AEBE01000039">
    <property type="protein sequence ID" value="EFU90843.1"/>
    <property type="molecule type" value="Genomic_DNA"/>
</dbReference>
<sequence length="45" mass="5153">MLSAPFHSTNSSLLYVSFLIETNKITSLFKKAEEKFLDFSSAFFD</sequence>
<evidence type="ECO:0000313" key="1">
    <source>
        <dbReference type="EMBL" id="EFU90843.1"/>
    </source>
</evidence>
<proteinExistence type="predicted"/>
<organism evidence="1 2">
    <name type="scientific">Enterococcus faecalis TX0630</name>
    <dbReference type="NCBI Taxonomy" id="749508"/>
    <lineage>
        <taxon>Bacteria</taxon>
        <taxon>Bacillati</taxon>
        <taxon>Bacillota</taxon>
        <taxon>Bacilli</taxon>
        <taxon>Lactobacillales</taxon>
        <taxon>Enterococcaceae</taxon>
        <taxon>Enterococcus</taxon>
    </lineage>
</organism>
<comment type="caution">
    <text evidence="1">The sequence shown here is derived from an EMBL/GenBank/DDBJ whole genome shotgun (WGS) entry which is preliminary data.</text>
</comment>
<gene>
    <name evidence="1" type="ORF">HMPREF9511_01188</name>
</gene>
<dbReference type="Proteomes" id="UP000004933">
    <property type="component" value="Unassembled WGS sequence"/>
</dbReference>
<reference evidence="1 2" key="1">
    <citation type="submission" date="2010-09" db="EMBL/GenBank/DDBJ databases">
        <authorList>
            <person name="Weinstock G."/>
            <person name="Sodergren E."/>
            <person name="Clifton S."/>
            <person name="Fulton L."/>
            <person name="Fulton B."/>
            <person name="Courtney L."/>
            <person name="Fronick C."/>
            <person name="Harrison M."/>
            <person name="Strong C."/>
            <person name="Farmer C."/>
            <person name="Delahaunty K."/>
            <person name="Markovic C."/>
            <person name="Hall O."/>
            <person name="Minx P."/>
            <person name="Tomlinson C."/>
            <person name="Mitreva M."/>
            <person name="Hou S."/>
            <person name="Chen J."/>
            <person name="Wollam A."/>
            <person name="Pepin K.H."/>
            <person name="Johnson M."/>
            <person name="Bhonagiri V."/>
            <person name="Zhang X."/>
            <person name="Suruliraj S."/>
            <person name="Warren W."/>
            <person name="Chinwalla A."/>
            <person name="Mardis E.R."/>
            <person name="Wilson R.K."/>
        </authorList>
    </citation>
    <scope>NUCLEOTIDE SEQUENCE [LARGE SCALE GENOMIC DNA]</scope>
    <source>
        <strain evidence="1 2">TX0630</strain>
    </source>
</reference>
<accession>A0ABC9P730</accession>
<protein>
    <submittedName>
        <fullName evidence="1">Uncharacterized protein</fullName>
    </submittedName>
</protein>